<feature type="region of interest" description="Disordered" evidence="2">
    <location>
        <begin position="136"/>
        <end position="192"/>
    </location>
</feature>
<dbReference type="RefSeq" id="WP_066404866.1">
    <property type="nucleotide sequence ID" value="NZ_CP011390.1"/>
</dbReference>
<gene>
    <name evidence="4" type="ORF">SY85_12255</name>
</gene>
<dbReference type="AlphaFoldDB" id="A0A172TW19"/>
<name>A0A172TW19_9BACT</name>
<organism evidence="4 5">
    <name type="scientific">Flavisolibacter tropicus</name>
    <dbReference type="NCBI Taxonomy" id="1492898"/>
    <lineage>
        <taxon>Bacteria</taxon>
        <taxon>Pseudomonadati</taxon>
        <taxon>Bacteroidota</taxon>
        <taxon>Chitinophagia</taxon>
        <taxon>Chitinophagales</taxon>
        <taxon>Chitinophagaceae</taxon>
        <taxon>Flavisolibacter</taxon>
    </lineage>
</organism>
<dbReference type="PROSITE" id="PS50005">
    <property type="entry name" value="TPR"/>
    <property type="match status" value="1"/>
</dbReference>
<dbReference type="KEGG" id="fla:SY85_12255"/>
<feature type="repeat" description="TPR" evidence="1">
    <location>
        <begin position="92"/>
        <end position="125"/>
    </location>
</feature>
<feature type="chain" id="PRO_5008001233" evidence="3">
    <location>
        <begin position="20"/>
        <end position="192"/>
    </location>
</feature>
<reference evidence="4 5" key="2">
    <citation type="journal article" date="2016" name="Int. J. Syst. Evol. Microbiol.">
        <title>Flavisolibacter tropicus sp. nov., isolated from tropical soil.</title>
        <authorList>
            <person name="Lee J.J."/>
            <person name="Kang M.S."/>
            <person name="Kim G.S."/>
            <person name="Lee C.S."/>
            <person name="Lim S."/>
            <person name="Lee J."/>
            <person name="Roh S.H."/>
            <person name="Kang H."/>
            <person name="Ha J.M."/>
            <person name="Bae S."/>
            <person name="Jung H.Y."/>
            <person name="Kim M.K."/>
        </authorList>
    </citation>
    <scope>NUCLEOTIDE SEQUENCE [LARGE SCALE GENOMIC DNA]</scope>
    <source>
        <strain evidence="4 5">LCS9</strain>
    </source>
</reference>
<sequence length="192" mass="22063">MRVLLLLLIGIGSYSSLQAQVNKTITEGNNFYRNGQYDLAEKSYRDALQQEQGNATAQYNLASALYKQRKYDEAEKIWGSLGSTGSAKSVKATSFYNQGVIYSKQKDLDNSIEAYKASLRIDPNDKQTRENLQKALLEKKKQQQEQQQQQKQKSSMSQSQAEKQLQQLQEKEKNIRERMQQGQNGKPMPKDW</sequence>
<dbReference type="InterPro" id="IPR019734">
    <property type="entry name" value="TPR_rpt"/>
</dbReference>
<dbReference type="Gene3D" id="1.25.40.10">
    <property type="entry name" value="Tetratricopeptide repeat domain"/>
    <property type="match status" value="2"/>
</dbReference>
<dbReference type="STRING" id="1492898.SY85_12255"/>
<evidence type="ECO:0000256" key="1">
    <source>
        <dbReference type="PROSITE-ProRule" id="PRU00339"/>
    </source>
</evidence>
<dbReference type="SUPFAM" id="SSF48452">
    <property type="entry name" value="TPR-like"/>
    <property type="match status" value="1"/>
</dbReference>
<feature type="compositionally biased region" description="Low complexity" evidence="2">
    <location>
        <begin position="144"/>
        <end position="168"/>
    </location>
</feature>
<keyword evidence="1" id="KW-0802">TPR repeat</keyword>
<protein>
    <submittedName>
        <fullName evidence="4">Uncharacterized protein</fullName>
    </submittedName>
</protein>
<dbReference type="InterPro" id="IPR011990">
    <property type="entry name" value="TPR-like_helical_dom_sf"/>
</dbReference>
<dbReference type="OrthoDB" id="1525165at2"/>
<proteinExistence type="predicted"/>
<evidence type="ECO:0000256" key="3">
    <source>
        <dbReference type="SAM" id="SignalP"/>
    </source>
</evidence>
<evidence type="ECO:0000313" key="4">
    <source>
        <dbReference type="EMBL" id="ANE51158.1"/>
    </source>
</evidence>
<accession>A0A172TW19</accession>
<dbReference type="SMART" id="SM00028">
    <property type="entry name" value="TPR"/>
    <property type="match status" value="3"/>
</dbReference>
<feature type="compositionally biased region" description="Basic and acidic residues" evidence="2">
    <location>
        <begin position="169"/>
        <end position="179"/>
    </location>
</feature>
<evidence type="ECO:0000256" key="2">
    <source>
        <dbReference type="SAM" id="MobiDB-lite"/>
    </source>
</evidence>
<dbReference type="PROSITE" id="PS50293">
    <property type="entry name" value="TPR_REGION"/>
    <property type="match status" value="1"/>
</dbReference>
<keyword evidence="5" id="KW-1185">Reference proteome</keyword>
<evidence type="ECO:0000313" key="5">
    <source>
        <dbReference type="Proteomes" id="UP000077177"/>
    </source>
</evidence>
<dbReference type="EMBL" id="CP011390">
    <property type="protein sequence ID" value="ANE51158.1"/>
    <property type="molecule type" value="Genomic_DNA"/>
</dbReference>
<keyword evidence="3" id="KW-0732">Signal</keyword>
<feature type="signal peptide" evidence="3">
    <location>
        <begin position="1"/>
        <end position="19"/>
    </location>
</feature>
<dbReference type="Proteomes" id="UP000077177">
    <property type="component" value="Chromosome"/>
</dbReference>
<dbReference type="Pfam" id="PF13432">
    <property type="entry name" value="TPR_16"/>
    <property type="match status" value="1"/>
</dbReference>
<reference evidence="5" key="1">
    <citation type="submission" date="2015-01" db="EMBL/GenBank/DDBJ databases">
        <title>Flavisolibacter sp./LCS9/ whole genome sequencing.</title>
        <authorList>
            <person name="Kim M.K."/>
            <person name="Srinivasan S."/>
            <person name="Lee J.-J."/>
        </authorList>
    </citation>
    <scope>NUCLEOTIDE SEQUENCE [LARGE SCALE GENOMIC DNA]</scope>
    <source>
        <strain evidence="5">LCS9</strain>
    </source>
</reference>
<dbReference type="Pfam" id="PF00515">
    <property type="entry name" value="TPR_1"/>
    <property type="match status" value="1"/>
</dbReference>